<proteinExistence type="predicted"/>
<reference evidence="2" key="2">
    <citation type="journal article" date="2015" name="Data Brief">
        <title>Shoot transcriptome of the giant reed, Arundo donax.</title>
        <authorList>
            <person name="Barrero R.A."/>
            <person name="Guerrero F.D."/>
            <person name="Moolhuijzen P."/>
            <person name="Goolsby J.A."/>
            <person name="Tidwell J."/>
            <person name="Bellgard S.E."/>
            <person name="Bellgard M.I."/>
        </authorList>
    </citation>
    <scope>NUCLEOTIDE SEQUENCE</scope>
    <source>
        <tissue evidence="2">Shoot tissue taken approximately 20 cm above the soil surface</tissue>
    </source>
</reference>
<organism evidence="2">
    <name type="scientific">Arundo donax</name>
    <name type="common">Giant reed</name>
    <name type="synonym">Donax arundinaceus</name>
    <dbReference type="NCBI Taxonomy" id="35708"/>
    <lineage>
        <taxon>Eukaryota</taxon>
        <taxon>Viridiplantae</taxon>
        <taxon>Streptophyta</taxon>
        <taxon>Embryophyta</taxon>
        <taxon>Tracheophyta</taxon>
        <taxon>Spermatophyta</taxon>
        <taxon>Magnoliopsida</taxon>
        <taxon>Liliopsida</taxon>
        <taxon>Poales</taxon>
        <taxon>Poaceae</taxon>
        <taxon>PACMAD clade</taxon>
        <taxon>Arundinoideae</taxon>
        <taxon>Arundineae</taxon>
        <taxon>Arundo</taxon>
    </lineage>
</organism>
<evidence type="ECO:0000256" key="1">
    <source>
        <dbReference type="SAM" id="Phobius"/>
    </source>
</evidence>
<dbReference type="EMBL" id="GBRH01248540">
    <property type="protein sequence ID" value="JAD49355.1"/>
    <property type="molecule type" value="Transcribed_RNA"/>
</dbReference>
<name>A0A0A9AK79_ARUDO</name>
<keyword evidence="1" id="KW-1133">Transmembrane helix</keyword>
<accession>A0A0A9AK79</accession>
<reference evidence="2" key="1">
    <citation type="submission" date="2014-09" db="EMBL/GenBank/DDBJ databases">
        <authorList>
            <person name="Magalhaes I.L.F."/>
            <person name="Oliveira U."/>
            <person name="Santos F.R."/>
            <person name="Vidigal T.H.D.A."/>
            <person name="Brescovit A.D."/>
            <person name="Santos A.J."/>
        </authorList>
    </citation>
    <scope>NUCLEOTIDE SEQUENCE</scope>
    <source>
        <tissue evidence="2">Shoot tissue taken approximately 20 cm above the soil surface</tissue>
    </source>
</reference>
<evidence type="ECO:0000313" key="2">
    <source>
        <dbReference type="EMBL" id="JAD49355.1"/>
    </source>
</evidence>
<sequence length="68" mass="7905">MKSRTRVRENHYKLRTKNLQTKHDPTVVCFAPERSRMVKGAVGHLFGYLLSFIHLLVAHKDLSGWKNS</sequence>
<keyword evidence="1" id="KW-0812">Transmembrane</keyword>
<keyword evidence="1" id="KW-0472">Membrane</keyword>
<feature type="transmembrane region" description="Helical" evidence="1">
    <location>
        <begin position="41"/>
        <end position="59"/>
    </location>
</feature>
<protein>
    <submittedName>
        <fullName evidence="2">Uncharacterized protein</fullName>
    </submittedName>
</protein>
<dbReference type="AlphaFoldDB" id="A0A0A9AK79"/>